<evidence type="ECO:0000256" key="1">
    <source>
        <dbReference type="ARBA" id="ARBA00022679"/>
    </source>
</evidence>
<evidence type="ECO:0000256" key="4">
    <source>
        <dbReference type="ARBA" id="ARBA00022932"/>
    </source>
</evidence>
<evidence type="ECO:0000313" key="5">
    <source>
        <dbReference type="EMBL" id="SDM60040.1"/>
    </source>
</evidence>
<dbReference type="PANTHER" id="PTHR34388:SF1">
    <property type="entry name" value="DNA POLYMERASE III SUBUNIT DELTA"/>
    <property type="match status" value="1"/>
</dbReference>
<dbReference type="SUPFAM" id="SSF52540">
    <property type="entry name" value="P-loop containing nucleoside triphosphate hydrolases"/>
    <property type="match status" value="1"/>
</dbReference>
<gene>
    <name evidence="5" type="ORF">SAMN05660299_01204</name>
</gene>
<name>A0A1G9UJC2_9FIRM</name>
<dbReference type="GO" id="GO:0003887">
    <property type="term" value="F:DNA-directed DNA polymerase activity"/>
    <property type="evidence" value="ECO:0007669"/>
    <property type="project" value="UniProtKB-KW"/>
</dbReference>
<dbReference type="STRING" id="349095.SAMN05660299_01204"/>
<dbReference type="Gene3D" id="1.20.272.10">
    <property type="match status" value="1"/>
</dbReference>
<dbReference type="PANTHER" id="PTHR34388">
    <property type="entry name" value="DNA POLYMERASE III SUBUNIT DELTA"/>
    <property type="match status" value="1"/>
</dbReference>
<dbReference type="Gene3D" id="3.40.50.300">
    <property type="entry name" value="P-loop containing nucleotide triphosphate hydrolases"/>
    <property type="match status" value="1"/>
</dbReference>
<dbReference type="OrthoDB" id="1622572at2"/>
<accession>A0A1G9UJC2</accession>
<organism evidence="5 6">
    <name type="scientific">Megasphaera paucivorans</name>
    <dbReference type="NCBI Taxonomy" id="349095"/>
    <lineage>
        <taxon>Bacteria</taxon>
        <taxon>Bacillati</taxon>
        <taxon>Bacillota</taxon>
        <taxon>Negativicutes</taxon>
        <taxon>Veillonellales</taxon>
        <taxon>Veillonellaceae</taxon>
        <taxon>Megasphaera</taxon>
    </lineage>
</organism>
<keyword evidence="1" id="KW-0808">Transferase</keyword>
<evidence type="ECO:0000256" key="3">
    <source>
        <dbReference type="ARBA" id="ARBA00022705"/>
    </source>
</evidence>
<keyword evidence="6" id="KW-1185">Reference proteome</keyword>
<dbReference type="InterPro" id="IPR027417">
    <property type="entry name" value="P-loop_NTPase"/>
</dbReference>
<dbReference type="GO" id="GO:0006261">
    <property type="term" value="P:DNA-templated DNA replication"/>
    <property type="evidence" value="ECO:0007669"/>
    <property type="project" value="TreeGrafter"/>
</dbReference>
<dbReference type="Proteomes" id="UP000199309">
    <property type="component" value="Unassembled WGS sequence"/>
</dbReference>
<dbReference type="EMBL" id="FNHQ01000009">
    <property type="protein sequence ID" value="SDM60040.1"/>
    <property type="molecule type" value="Genomic_DNA"/>
</dbReference>
<evidence type="ECO:0000256" key="2">
    <source>
        <dbReference type="ARBA" id="ARBA00022695"/>
    </source>
</evidence>
<proteinExistence type="predicted"/>
<sequence length="343" mass="39387">MNSIKIIYGTEEYLMEEARRKFILSCRKTFGSDIDIQTFSKETPPARVVESFEGTSLFGSGGICIWNESPYLPVKHGGRSRSKLSKDEEWFLDKISRLPDQQAVLFYTKGMVDMGSVFYKKLKPLADTVQCEPVTDRNAMMYVTEYLKGKQKTLTGKAEQYLHALFQTWESISLMYVFSELEKLCIMLDEHQTCIDVAELTHLFSGTMEKNLFTFMEAFLHRDGRHAIPLLTGLFSRQDVFLKNTGYMMSRLRLLKAYKELKHSQAGAVQCESVLAQINKGRSVKYVLFSLKKVETYWTAAELDELISNIFKLQLNIRRGMGSHEDMVPLVCLYCCSAKGRHL</sequence>
<dbReference type="RefSeq" id="WP_091649319.1">
    <property type="nucleotide sequence ID" value="NZ_FNHQ01000009.1"/>
</dbReference>
<keyword evidence="3" id="KW-0235">DNA replication</keyword>
<protein>
    <submittedName>
        <fullName evidence="5">DNA polymerase III, delta subunit</fullName>
    </submittedName>
</protein>
<dbReference type="GO" id="GO:0009360">
    <property type="term" value="C:DNA polymerase III complex"/>
    <property type="evidence" value="ECO:0007669"/>
    <property type="project" value="TreeGrafter"/>
</dbReference>
<dbReference type="AlphaFoldDB" id="A0A1G9UJC2"/>
<evidence type="ECO:0000313" key="6">
    <source>
        <dbReference type="Proteomes" id="UP000199309"/>
    </source>
</evidence>
<dbReference type="InterPro" id="IPR005790">
    <property type="entry name" value="DNA_polIII_delta"/>
</dbReference>
<keyword evidence="4" id="KW-0239">DNA-directed DNA polymerase</keyword>
<dbReference type="NCBIfam" id="TIGR01128">
    <property type="entry name" value="holA"/>
    <property type="match status" value="1"/>
</dbReference>
<reference evidence="5 6" key="1">
    <citation type="submission" date="2016-10" db="EMBL/GenBank/DDBJ databases">
        <authorList>
            <person name="de Groot N.N."/>
        </authorList>
    </citation>
    <scope>NUCLEOTIDE SEQUENCE [LARGE SCALE GENOMIC DNA]</scope>
    <source>
        <strain evidence="5 6">DSM 16981</strain>
    </source>
</reference>
<keyword evidence="2" id="KW-0548">Nucleotidyltransferase</keyword>
<dbReference type="GO" id="GO:0003677">
    <property type="term" value="F:DNA binding"/>
    <property type="evidence" value="ECO:0007669"/>
    <property type="project" value="InterPro"/>
</dbReference>